<evidence type="ECO:0000256" key="3">
    <source>
        <dbReference type="ARBA" id="ARBA00012973"/>
    </source>
</evidence>
<dbReference type="GO" id="GO:0009098">
    <property type="term" value="P:L-leucine biosynthetic process"/>
    <property type="evidence" value="ECO:0007669"/>
    <property type="project" value="TreeGrafter"/>
</dbReference>
<evidence type="ECO:0000256" key="1">
    <source>
        <dbReference type="ARBA" id="ARBA00000064"/>
    </source>
</evidence>
<dbReference type="OrthoDB" id="418791at2759"/>
<evidence type="ECO:0000313" key="8">
    <source>
        <dbReference type="Proteomes" id="UP000016931"/>
    </source>
</evidence>
<evidence type="ECO:0000259" key="6">
    <source>
        <dbReference type="PROSITE" id="PS50991"/>
    </source>
</evidence>
<dbReference type="EC" id="2.3.3.13" evidence="3"/>
<dbReference type="Pfam" id="PF00682">
    <property type="entry name" value="HMGL-like"/>
    <property type="match status" value="1"/>
</dbReference>
<dbReference type="PANTHER" id="PTHR46911">
    <property type="match status" value="1"/>
</dbReference>
<dbReference type="PROSITE" id="PS00815">
    <property type="entry name" value="AIPM_HOMOCIT_SYNTH_1"/>
    <property type="match status" value="1"/>
</dbReference>
<comment type="similarity">
    <text evidence="2">Belongs to the alpha-IPM synthase/homocitrate synthase family. LeuA type 2 subfamily.</text>
</comment>
<sequence>MSTLSIQQKYGNRVPSFHHNQRQWPNVVLKKSPILFSTDLRDGNQALRNPMTFDQKLRLFQFLVSMGFKEIEVGHPSANQGEFDFIRHLVDTPGLIPKDVLIQVIAPCREEAVKRAVQSVQGAAQAIIFTYLPSSDNYRTTVLGISEEEWVDCAARVAKFAREITTATSSSTTKWTWNFGFEDFANARLEAVVRCAEAVKASWGPSVDARMIFSLASSVESSMPNVFADQVERFCQSVSDRSCWRVSVHTHNDRGGAISTAELASLAGADRVEGCLFGNGERAGNMDLITYALNRVSEGIDCGLDLSKLRDARQIYQDIVGIPIHPRTPYSGAYYLRAFSGGHQDAIVKGLERRALAEADVTTQSSSTCWPQWSVPYLPIDPVDIGFGQEDIIEINSQSGKSGVKWVLQSRLGHEISREDAEETVRVVKMRSAGIDQATDADELC</sequence>
<evidence type="ECO:0000256" key="2">
    <source>
        <dbReference type="ARBA" id="ARBA00009767"/>
    </source>
</evidence>
<dbReference type="SUPFAM" id="SSF51569">
    <property type="entry name" value="Aldolase"/>
    <property type="match status" value="1"/>
</dbReference>
<dbReference type="NCBIfam" id="NF002991">
    <property type="entry name" value="PRK03739.1"/>
    <property type="match status" value="1"/>
</dbReference>
<dbReference type="AlphaFoldDB" id="N1QKY6"/>
<dbReference type="eggNOG" id="KOG2367">
    <property type="taxonomic scope" value="Eukaryota"/>
</dbReference>
<evidence type="ECO:0000313" key="7">
    <source>
        <dbReference type="EMBL" id="EMF16957.1"/>
    </source>
</evidence>
<dbReference type="Gene3D" id="3.20.20.70">
    <property type="entry name" value="Aldolase class I"/>
    <property type="match status" value="1"/>
</dbReference>
<comment type="catalytic activity">
    <reaction evidence="1">
        <text>3-methyl-2-oxobutanoate + acetyl-CoA + H2O = (2S)-2-isopropylmalate + CoA + H(+)</text>
        <dbReference type="Rhea" id="RHEA:21524"/>
        <dbReference type="ChEBI" id="CHEBI:1178"/>
        <dbReference type="ChEBI" id="CHEBI:11851"/>
        <dbReference type="ChEBI" id="CHEBI:15377"/>
        <dbReference type="ChEBI" id="CHEBI:15378"/>
        <dbReference type="ChEBI" id="CHEBI:57287"/>
        <dbReference type="ChEBI" id="CHEBI:57288"/>
        <dbReference type="EC" id="2.3.3.13"/>
    </reaction>
</comment>
<dbReference type="InterPro" id="IPR002034">
    <property type="entry name" value="AIPM/Hcit_synth_CS"/>
</dbReference>
<dbReference type="PANTHER" id="PTHR46911:SF1">
    <property type="entry name" value="2-ISOPROPYLMALATE SYNTHASE"/>
    <property type="match status" value="1"/>
</dbReference>
<keyword evidence="8" id="KW-1185">Reference proteome</keyword>
<name>N1QKY6_SPHMS</name>
<dbReference type="HOGENOM" id="CLU_004588_3_2_1"/>
<dbReference type="InterPro" id="IPR054692">
    <property type="entry name" value="LeuA-like_post-cat"/>
</dbReference>
<dbReference type="PROSITE" id="PS00816">
    <property type="entry name" value="AIPM_HOMOCIT_SYNTH_2"/>
    <property type="match status" value="1"/>
</dbReference>
<feature type="domain" description="Pyruvate carboxyltransferase" evidence="6">
    <location>
        <begin position="33"/>
        <end position="310"/>
    </location>
</feature>
<reference evidence="7 8" key="1">
    <citation type="journal article" date="2012" name="PLoS Pathog.">
        <title>Diverse lifestyles and strategies of plant pathogenesis encoded in the genomes of eighteen Dothideomycetes fungi.</title>
        <authorList>
            <person name="Ohm R.A."/>
            <person name="Feau N."/>
            <person name="Henrissat B."/>
            <person name="Schoch C.L."/>
            <person name="Horwitz B.A."/>
            <person name="Barry K.W."/>
            <person name="Condon B.J."/>
            <person name="Copeland A.C."/>
            <person name="Dhillon B."/>
            <person name="Glaser F."/>
            <person name="Hesse C.N."/>
            <person name="Kosti I."/>
            <person name="LaButti K."/>
            <person name="Lindquist E.A."/>
            <person name="Lucas S."/>
            <person name="Salamov A.A."/>
            <person name="Bradshaw R.E."/>
            <person name="Ciuffetti L."/>
            <person name="Hamelin R.C."/>
            <person name="Kema G.H.J."/>
            <person name="Lawrence C."/>
            <person name="Scott J.A."/>
            <person name="Spatafora J.W."/>
            <person name="Turgeon B.G."/>
            <person name="de Wit P.J.G.M."/>
            <person name="Zhong S."/>
            <person name="Goodwin S.B."/>
            <person name="Grigoriev I.V."/>
        </authorList>
    </citation>
    <scope>NUCLEOTIDE SEQUENCE [LARGE SCALE GENOMIC DNA]</scope>
    <source>
        <strain evidence="7 8">SO2202</strain>
    </source>
</reference>
<dbReference type="InterPro" id="IPR036230">
    <property type="entry name" value="LeuA_allosteric_dom_sf"/>
</dbReference>
<dbReference type="Proteomes" id="UP000016931">
    <property type="component" value="Unassembled WGS sequence"/>
</dbReference>
<dbReference type="OMA" id="KRATVCT"/>
<feature type="non-terminal residue" evidence="7">
    <location>
        <position position="445"/>
    </location>
</feature>
<evidence type="ECO:0000256" key="5">
    <source>
        <dbReference type="RuleBase" id="RU003523"/>
    </source>
</evidence>
<evidence type="ECO:0000256" key="4">
    <source>
        <dbReference type="ARBA" id="ARBA00022679"/>
    </source>
</evidence>
<dbReference type="GeneID" id="27905682"/>
<dbReference type="PROSITE" id="PS50991">
    <property type="entry name" value="PYR_CT"/>
    <property type="match status" value="1"/>
</dbReference>
<dbReference type="EMBL" id="KB456260">
    <property type="protein sequence ID" value="EMF16957.1"/>
    <property type="molecule type" value="Genomic_DNA"/>
</dbReference>
<dbReference type="InterPro" id="IPR000891">
    <property type="entry name" value="PYR_CT"/>
</dbReference>
<dbReference type="GO" id="GO:0003852">
    <property type="term" value="F:2-isopropylmalate synthase activity"/>
    <property type="evidence" value="ECO:0007669"/>
    <property type="project" value="UniProtKB-EC"/>
</dbReference>
<dbReference type="Gene3D" id="3.30.160.270">
    <property type="match status" value="1"/>
</dbReference>
<dbReference type="GO" id="GO:0005739">
    <property type="term" value="C:mitochondrion"/>
    <property type="evidence" value="ECO:0007669"/>
    <property type="project" value="TreeGrafter"/>
</dbReference>
<dbReference type="InterPro" id="IPR013785">
    <property type="entry name" value="Aldolase_TIM"/>
</dbReference>
<dbReference type="RefSeq" id="XP_016765078.1">
    <property type="nucleotide sequence ID" value="XM_016908545.1"/>
</dbReference>
<proteinExistence type="inferred from homology"/>
<dbReference type="Pfam" id="PF22615">
    <property type="entry name" value="IPMS_D2"/>
    <property type="match status" value="1"/>
</dbReference>
<organism evidence="7 8">
    <name type="scientific">Sphaerulina musiva (strain SO2202)</name>
    <name type="common">Poplar stem canker fungus</name>
    <name type="synonym">Septoria musiva</name>
    <dbReference type="NCBI Taxonomy" id="692275"/>
    <lineage>
        <taxon>Eukaryota</taxon>
        <taxon>Fungi</taxon>
        <taxon>Dikarya</taxon>
        <taxon>Ascomycota</taxon>
        <taxon>Pezizomycotina</taxon>
        <taxon>Dothideomycetes</taxon>
        <taxon>Dothideomycetidae</taxon>
        <taxon>Mycosphaerellales</taxon>
        <taxon>Mycosphaerellaceae</taxon>
        <taxon>Sphaerulina</taxon>
    </lineage>
</organism>
<keyword evidence="4 5" id="KW-0808">Transferase</keyword>
<accession>N1QKY6</accession>
<gene>
    <name evidence="7" type="ORF">SEPMUDRAFT_33639</name>
</gene>
<dbReference type="STRING" id="692275.N1QKY6"/>
<protein>
    <recommendedName>
        <fullName evidence="3">2-isopropylmalate synthase</fullName>
        <ecNumber evidence="3">2.3.3.13</ecNumber>
    </recommendedName>
</protein>